<name>A0A0V1C5N0_TRIBR</name>
<gene>
    <name evidence="1" type="ORF">T03_15566</name>
</gene>
<protein>
    <submittedName>
        <fullName evidence="1">Uncharacterized protein</fullName>
    </submittedName>
</protein>
<dbReference type="Proteomes" id="UP000054653">
    <property type="component" value="Unassembled WGS sequence"/>
</dbReference>
<proteinExistence type="predicted"/>
<dbReference type="AlphaFoldDB" id="A0A0V1C5N0"/>
<sequence length="200" mass="21982">MGGDSILIIRWEYGGQGFNTELVLEGCGEFMPLLGRNGSSGKYVLIALRMSVIDREKESIDGRLIGRVGGEIHKCRGSTLNCYWRGVGQVYHSLSVLDGIVGKGMSVNRFWMGGQTRWGSQHWLSGGGLRGGDCTFTVRWKCGVPLLLNGKKGHQCEWMLDGLTGGITLRMGFVGWGFHYDKVVEIEGGFIHLRIDAGRA</sequence>
<organism evidence="1 2">
    <name type="scientific">Trichinella britovi</name>
    <name type="common">Parasitic roundworm</name>
    <dbReference type="NCBI Taxonomy" id="45882"/>
    <lineage>
        <taxon>Eukaryota</taxon>
        <taxon>Metazoa</taxon>
        <taxon>Ecdysozoa</taxon>
        <taxon>Nematoda</taxon>
        <taxon>Enoplea</taxon>
        <taxon>Dorylaimia</taxon>
        <taxon>Trichinellida</taxon>
        <taxon>Trichinellidae</taxon>
        <taxon>Trichinella</taxon>
    </lineage>
</organism>
<dbReference type="EMBL" id="JYDI01000569">
    <property type="protein sequence ID" value="KRY44497.1"/>
    <property type="molecule type" value="Genomic_DNA"/>
</dbReference>
<evidence type="ECO:0000313" key="1">
    <source>
        <dbReference type="EMBL" id="KRY44497.1"/>
    </source>
</evidence>
<comment type="caution">
    <text evidence="1">The sequence shown here is derived from an EMBL/GenBank/DDBJ whole genome shotgun (WGS) entry which is preliminary data.</text>
</comment>
<evidence type="ECO:0000313" key="2">
    <source>
        <dbReference type="Proteomes" id="UP000054653"/>
    </source>
</evidence>
<accession>A0A0V1C5N0</accession>
<keyword evidence="2" id="KW-1185">Reference proteome</keyword>
<reference evidence="1 2" key="1">
    <citation type="submission" date="2015-01" db="EMBL/GenBank/DDBJ databases">
        <title>Evolution of Trichinella species and genotypes.</title>
        <authorList>
            <person name="Korhonen P.K."/>
            <person name="Edoardo P."/>
            <person name="Giuseppe L.R."/>
            <person name="Gasser R.B."/>
        </authorList>
    </citation>
    <scope>NUCLEOTIDE SEQUENCE [LARGE SCALE GENOMIC DNA]</scope>
    <source>
        <strain evidence="1">ISS120</strain>
    </source>
</reference>